<evidence type="ECO:0000313" key="4">
    <source>
        <dbReference type="Proteomes" id="UP000216451"/>
    </source>
</evidence>
<reference evidence="3 4" key="1">
    <citation type="journal article" date="2017" name="BMC Genomics">
        <title>Comparative genomic and phylogenomic analyses of the Bifidobacteriaceae family.</title>
        <authorList>
            <person name="Lugli G.A."/>
            <person name="Milani C."/>
            <person name="Turroni F."/>
            <person name="Duranti S."/>
            <person name="Mancabelli L."/>
            <person name="Mangifesta M."/>
            <person name="Ferrario C."/>
            <person name="Modesto M."/>
            <person name="Mattarelli P."/>
            <person name="Jiri K."/>
            <person name="van Sinderen D."/>
            <person name="Ventura M."/>
        </authorList>
    </citation>
    <scope>NUCLEOTIDE SEQUENCE [LARGE SCALE GENOMIC DNA]</scope>
    <source>
        <strain evidence="3 4">LMG 28769</strain>
    </source>
</reference>
<dbReference type="GO" id="GO:0008081">
    <property type="term" value="F:phosphoric diester hydrolase activity"/>
    <property type="evidence" value="ECO:0007669"/>
    <property type="project" value="InterPro"/>
</dbReference>
<dbReference type="PANTHER" id="PTHR46211:SF14">
    <property type="entry name" value="GLYCEROPHOSPHODIESTER PHOSPHODIESTERASE"/>
    <property type="match status" value="1"/>
</dbReference>
<dbReference type="EMBL" id="MWXA01000006">
    <property type="protein sequence ID" value="OZG66099.1"/>
    <property type="molecule type" value="Genomic_DNA"/>
</dbReference>
<proteinExistence type="predicted"/>
<protein>
    <submittedName>
        <fullName evidence="3">Glycerophosphodiester phosphodiesterase</fullName>
    </submittedName>
</protein>
<evidence type="ECO:0000313" key="3">
    <source>
        <dbReference type="EMBL" id="OZG66099.1"/>
    </source>
</evidence>
<keyword evidence="1" id="KW-0732">Signal</keyword>
<dbReference type="Pfam" id="PF03009">
    <property type="entry name" value="GDPD"/>
    <property type="match status" value="1"/>
</dbReference>
<dbReference type="PROSITE" id="PS51704">
    <property type="entry name" value="GP_PDE"/>
    <property type="match status" value="1"/>
</dbReference>
<feature type="chain" id="PRO_5038617790" evidence="1">
    <location>
        <begin position="24"/>
        <end position="359"/>
    </location>
</feature>
<dbReference type="Proteomes" id="UP000216451">
    <property type="component" value="Unassembled WGS sequence"/>
</dbReference>
<dbReference type="OrthoDB" id="3268277at2"/>
<feature type="domain" description="GP-PDE" evidence="2">
    <location>
        <begin position="92"/>
        <end position="359"/>
    </location>
</feature>
<dbReference type="AlphaFoldDB" id="A0A261G3V7"/>
<gene>
    <name evidence="3" type="ORF">BAQU_1433</name>
</gene>
<accession>A0A261G3V7</accession>
<dbReference type="GO" id="GO:0006629">
    <property type="term" value="P:lipid metabolic process"/>
    <property type="evidence" value="ECO:0007669"/>
    <property type="project" value="InterPro"/>
</dbReference>
<evidence type="ECO:0000259" key="2">
    <source>
        <dbReference type="PROSITE" id="PS51704"/>
    </source>
</evidence>
<dbReference type="InterPro" id="IPR017946">
    <property type="entry name" value="PLC-like_Pdiesterase_TIM-brl"/>
</dbReference>
<feature type="signal peptide" evidence="1">
    <location>
        <begin position="1"/>
        <end position="23"/>
    </location>
</feature>
<dbReference type="GeneID" id="98296099"/>
<comment type="caution">
    <text evidence="3">The sequence shown here is derived from an EMBL/GenBank/DDBJ whole genome shotgun (WGS) entry which is preliminary data.</text>
</comment>
<name>A0A261G3V7_9BIFI</name>
<dbReference type="Gene3D" id="3.20.20.190">
    <property type="entry name" value="Phosphatidylinositol (PI) phosphodiesterase"/>
    <property type="match status" value="1"/>
</dbReference>
<keyword evidence="4" id="KW-1185">Reference proteome</keyword>
<dbReference type="InterPro" id="IPR030395">
    <property type="entry name" value="GP_PDE_dom"/>
</dbReference>
<dbReference type="SUPFAM" id="SSF51695">
    <property type="entry name" value="PLC-like phosphodiesterases"/>
    <property type="match status" value="1"/>
</dbReference>
<dbReference type="PANTHER" id="PTHR46211">
    <property type="entry name" value="GLYCEROPHOSPHORYL DIESTER PHOSPHODIESTERASE"/>
    <property type="match status" value="1"/>
</dbReference>
<evidence type="ECO:0000256" key="1">
    <source>
        <dbReference type="SAM" id="SignalP"/>
    </source>
</evidence>
<sequence length="359" mass="39201">MGFSKIAKSLALLGAASGAAVWAWMPRNAQGRKDAYVSSIPGSFGSGSQYRDDDIIPDIPYAHRGLHDAGSGLTTKYAPTSGAYIGLARSMAAKAGFGNESSDFPIAPENSLAAFAAACEAGYGIELDLQLTRDGRVVVVHDANIRRVTGVDAQVADLTYRELCEIPLFPAPAKPGDAKAIPIEDDAGIRDEPTGISHEDFQHVPLFTDVLELVDGRVPLIIEYKMGEAFDEPLMEAGHEILEDYRGPYVIESFHPEAVEWYRNNDPQVCRGQLSSELGRPIKSVVDGKQWLLAKLLLNWKGRPDFIAYDWQGGDSFQLKAAVKLGAIPVSWTIRSEEELEESAPNFDRFIFEAFVPEA</sequence>
<organism evidence="3 4">
    <name type="scientific">Bifidobacterium aquikefiri</name>
    <dbReference type="NCBI Taxonomy" id="1653207"/>
    <lineage>
        <taxon>Bacteria</taxon>
        <taxon>Bacillati</taxon>
        <taxon>Actinomycetota</taxon>
        <taxon>Actinomycetes</taxon>
        <taxon>Bifidobacteriales</taxon>
        <taxon>Bifidobacteriaceae</taxon>
        <taxon>Bifidobacterium</taxon>
    </lineage>
</organism>
<dbReference type="RefSeq" id="WP_094694238.1">
    <property type="nucleotide sequence ID" value="NZ_CALENZ010000044.1"/>
</dbReference>